<name>A0AAU9PHE9_9ASTR</name>
<dbReference type="Pfam" id="PF03514">
    <property type="entry name" value="GRAS"/>
    <property type="match status" value="1"/>
</dbReference>
<keyword evidence="1" id="KW-0805">Transcription regulation</keyword>
<evidence type="ECO:0000313" key="5">
    <source>
        <dbReference type="EMBL" id="CAH1449726.1"/>
    </source>
</evidence>
<dbReference type="InterPro" id="IPR005202">
    <property type="entry name" value="TF_GRAS"/>
</dbReference>
<evidence type="ECO:0000313" key="6">
    <source>
        <dbReference type="Proteomes" id="UP001157418"/>
    </source>
</evidence>
<proteinExistence type="inferred from homology"/>
<feature type="short sequence motif" description="LxCxE motif" evidence="3">
    <location>
        <begin position="162"/>
        <end position="166"/>
    </location>
</feature>
<dbReference type="AlphaFoldDB" id="A0AAU9PHE9"/>
<dbReference type="Proteomes" id="UP001157418">
    <property type="component" value="Unassembled WGS sequence"/>
</dbReference>
<organism evidence="5 6">
    <name type="scientific">Lactuca virosa</name>
    <dbReference type="NCBI Taxonomy" id="75947"/>
    <lineage>
        <taxon>Eukaryota</taxon>
        <taxon>Viridiplantae</taxon>
        <taxon>Streptophyta</taxon>
        <taxon>Embryophyta</taxon>
        <taxon>Tracheophyta</taxon>
        <taxon>Spermatophyta</taxon>
        <taxon>Magnoliopsida</taxon>
        <taxon>eudicotyledons</taxon>
        <taxon>Gunneridae</taxon>
        <taxon>Pentapetalae</taxon>
        <taxon>asterids</taxon>
        <taxon>campanulids</taxon>
        <taxon>Asterales</taxon>
        <taxon>Asteraceae</taxon>
        <taxon>Cichorioideae</taxon>
        <taxon>Cichorieae</taxon>
        <taxon>Lactucinae</taxon>
        <taxon>Lactuca</taxon>
    </lineage>
</organism>
<keyword evidence="6" id="KW-1185">Reference proteome</keyword>
<comment type="caution">
    <text evidence="5">The sequence shown here is derived from an EMBL/GenBank/DDBJ whole genome shotgun (WGS) entry which is preliminary data.</text>
</comment>
<comment type="caution">
    <text evidence="3">Lacks conserved residue(s) required for the propagation of feature annotation.</text>
</comment>
<evidence type="ECO:0000256" key="4">
    <source>
        <dbReference type="SAM" id="MobiDB-lite"/>
    </source>
</evidence>
<dbReference type="PANTHER" id="PTHR31636">
    <property type="entry name" value="OSJNBA0084A10.13 PROTEIN-RELATED"/>
    <property type="match status" value="1"/>
</dbReference>
<reference evidence="5 6" key="1">
    <citation type="submission" date="2022-01" db="EMBL/GenBank/DDBJ databases">
        <authorList>
            <person name="Xiong W."/>
            <person name="Schranz E."/>
        </authorList>
    </citation>
    <scope>NUCLEOTIDE SEQUENCE [LARGE SCALE GENOMIC DNA]</scope>
</reference>
<evidence type="ECO:0000256" key="2">
    <source>
        <dbReference type="ARBA" id="ARBA00023163"/>
    </source>
</evidence>
<dbReference type="PROSITE" id="PS50985">
    <property type="entry name" value="GRAS"/>
    <property type="match status" value="1"/>
</dbReference>
<evidence type="ECO:0000256" key="3">
    <source>
        <dbReference type="PROSITE-ProRule" id="PRU01191"/>
    </source>
</evidence>
<keyword evidence="2" id="KW-0804">Transcription</keyword>
<gene>
    <name evidence="5" type="ORF">LVIROSA_LOCUS35195</name>
</gene>
<feature type="region of interest" description="Disordered" evidence="4">
    <location>
        <begin position="286"/>
        <end position="324"/>
    </location>
</feature>
<feature type="short sequence motif" description="VHIID" evidence="3">
    <location>
        <begin position="268"/>
        <end position="272"/>
    </location>
</feature>
<evidence type="ECO:0000256" key="1">
    <source>
        <dbReference type="ARBA" id="ARBA00023015"/>
    </source>
</evidence>
<accession>A0AAU9PHE9</accession>
<dbReference type="EMBL" id="CAKMRJ010005634">
    <property type="protein sequence ID" value="CAH1449726.1"/>
    <property type="molecule type" value="Genomic_DNA"/>
</dbReference>
<comment type="similarity">
    <text evidence="3">Belongs to the GRAS family.</text>
</comment>
<protein>
    <submittedName>
        <fullName evidence="5">Uncharacterized protein</fullName>
    </submittedName>
</protein>
<sequence>MEEFNHFGFSSTNIHQHLPIRRFSQAARVEEHHQFLSDDHNSSWELLHHLDDQVYPQEMAPASADSMEEFQFVDSFFNIENIYNEDSSYNNSFFPEVVLDDTFLIPDDNGDFPMMIDMSMSSSYEDATSPEMSVQPAATVDNQDQVNVNGVDDGLQLVHLLLACAEAVGCRDTQLADSILSQIWYSANPFGDSLQRVSYCFAMGLKSRLIHLQKGTISMANNWEEGDVTREEKIEAFHLLHQTTPYFSFGFMVANDAIVQAAQGKDQIHIIDLGMEHAPVAVIDKNPSINKTHPDHRNFRRTGRNSGVGIGNGIRGRRSEFRRN</sequence>